<dbReference type="InterPro" id="IPR027417">
    <property type="entry name" value="P-loop_NTPase"/>
</dbReference>
<dbReference type="CDD" id="cd00009">
    <property type="entry name" value="AAA"/>
    <property type="match status" value="1"/>
</dbReference>
<evidence type="ECO:0000256" key="3">
    <source>
        <dbReference type="ARBA" id="ARBA00023015"/>
    </source>
</evidence>
<reference evidence="7" key="1">
    <citation type="submission" date="2024-05" db="EMBL/GenBank/DDBJ databases">
        <title>Isolation and characterization of Sporomusa carbonis sp. nov., a carboxydotrophic hydrogenogen in the genus of Sporomusa isolated from a charcoal burning pile.</title>
        <authorList>
            <person name="Boeer T."/>
            <person name="Rosenbaum F."/>
            <person name="Eysell L."/>
            <person name="Mueller V."/>
            <person name="Daniel R."/>
            <person name="Poehlein A."/>
        </authorList>
    </citation>
    <scope>NUCLEOTIDE SEQUENCE [LARGE SCALE GENOMIC DNA]</scope>
    <source>
        <strain evidence="7">DSM 3132</strain>
    </source>
</reference>
<evidence type="ECO:0000256" key="1">
    <source>
        <dbReference type="ARBA" id="ARBA00022741"/>
    </source>
</evidence>
<keyword evidence="4" id="KW-0238">DNA-binding</keyword>
<organism evidence="7 8">
    <name type="scientific">Sporomusa acidovorans (strain ATCC 49682 / DSM 3132 / Mol)</name>
    <dbReference type="NCBI Taxonomy" id="1123286"/>
    <lineage>
        <taxon>Bacteria</taxon>
        <taxon>Bacillati</taxon>
        <taxon>Bacillota</taxon>
        <taxon>Negativicutes</taxon>
        <taxon>Selenomonadales</taxon>
        <taxon>Sporomusaceae</taxon>
        <taxon>Sporomusa</taxon>
    </lineage>
</organism>
<dbReference type="InterPro" id="IPR002197">
    <property type="entry name" value="HTH_Fis"/>
</dbReference>
<dbReference type="Gene3D" id="1.10.8.60">
    <property type="match status" value="1"/>
</dbReference>
<keyword evidence="3" id="KW-0805">Transcription regulation</keyword>
<feature type="domain" description="Sigma-54 factor interaction" evidence="6">
    <location>
        <begin position="215"/>
        <end position="445"/>
    </location>
</feature>
<accession>A0ABZ3J8J3</accession>
<evidence type="ECO:0000256" key="2">
    <source>
        <dbReference type="ARBA" id="ARBA00022840"/>
    </source>
</evidence>
<dbReference type="InterPro" id="IPR002078">
    <property type="entry name" value="Sigma_54_int"/>
</dbReference>
<dbReference type="Pfam" id="PF00158">
    <property type="entry name" value="Sigma54_activat"/>
    <property type="match status" value="1"/>
</dbReference>
<dbReference type="InterPro" id="IPR025662">
    <property type="entry name" value="Sigma_54_int_dom_ATP-bd_1"/>
</dbReference>
<sequence>MDSSNVNTLITMLPAMAQMTCCSIAITDSEGRTLYAVNVKGIEEAQKRGEIHSLAQQTAKTGCPYVNFEENGCLAKEWILPLEDYVLVFQRQADEDFQDKLQRTFKMALPLIAKVAGGEAVLFNERGERLLSFDADGREVLTYKGKVSFQACEAMNRQQPVVGDSCSMGGAMAVRVPVTERFGFGFNNENITHRHQKLYEKVKNLQQTRYTFEDIIGNSESLAKTKSIARFVAGGISSILLSGETGTGKELFAQSIHHASERCNRPFVALNCGAMPASLIESNLFGYEEGAFTGAQKGGRAGAFEQANGGTIFLDEISEMELNLQTRLLRVLQEKEVVRIGGFKVKQVDVRIIASTNKNLNELIAAGKFRQDLYYRLNVVQIKIPPLRERQSDVVLLAKHFINQFNRVFGKKVKNIEEKALQILQNHSWPGNVRELQNCIEHAMNMVETNEVLACNHLPAYLFQSAQPATETPVIEFCPRGLTLTEALRNTEKMIIKTALERAKHKKTIAAKLLGISTVTLWRKLSEYGLEEEPGIQPEGQCL</sequence>
<dbReference type="SMART" id="SM00382">
    <property type="entry name" value="AAA"/>
    <property type="match status" value="1"/>
</dbReference>
<dbReference type="PROSITE" id="PS50045">
    <property type="entry name" value="SIGMA54_INTERACT_4"/>
    <property type="match status" value="1"/>
</dbReference>
<dbReference type="PANTHER" id="PTHR32071:SF57">
    <property type="entry name" value="C4-DICARBOXYLATE TRANSPORT TRANSCRIPTIONAL REGULATORY PROTEIN DCTD"/>
    <property type="match status" value="1"/>
</dbReference>
<evidence type="ECO:0000256" key="4">
    <source>
        <dbReference type="ARBA" id="ARBA00023125"/>
    </source>
</evidence>
<keyword evidence="1" id="KW-0547">Nucleotide-binding</keyword>
<evidence type="ECO:0000313" key="7">
    <source>
        <dbReference type="EMBL" id="XFO74451.1"/>
    </source>
</evidence>
<name>A0ABZ3J8J3_SPOA4</name>
<dbReference type="SUPFAM" id="SSF46689">
    <property type="entry name" value="Homeodomain-like"/>
    <property type="match status" value="1"/>
</dbReference>
<dbReference type="RefSeq" id="WP_211285221.1">
    <property type="nucleotide sequence ID" value="NZ_CP155571.1"/>
</dbReference>
<dbReference type="PROSITE" id="PS00675">
    <property type="entry name" value="SIGMA54_INTERACT_1"/>
    <property type="match status" value="1"/>
</dbReference>
<dbReference type="InterPro" id="IPR058031">
    <property type="entry name" value="AAA_lid_NorR"/>
</dbReference>
<dbReference type="InterPro" id="IPR003593">
    <property type="entry name" value="AAA+_ATPase"/>
</dbReference>
<keyword evidence="8" id="KW-1185">Reference proteome</keyword>
<dbReference type="InterPro" id="IPR025943">
    <property type="entry name" value="Sigma_54_int_dom_ATP-bd_2"/>
</dbReference>
<dbReference type="Pfam" id="PF25601">
    <property type="entry name" value="AAA_lid_14"/>
    <property type="match status" value="1"/>
</dbReference>
<gene>
    <name evidence="7" type="primary">norR_28</name>
    <name evidence="7" type="ORF">SPACI_045610</name>
</gene>
<evidence type="ECO:0000313" key="8">
    <source>
        <dbReference type="Proteomes" id="UP000216052"/>
    </source>
</evidence>
<dbReference type="Proteomes" id="UP000216052">
    <property type="component" value="Chromosome"/>
</dbReference>
<dbReference type="InterPro" id="IPR025944">
    <property type="entry name" value="Sigma_54_int_dom_CS"/>
</dbReference>
<keyword evidence="2" id="KW-0067">ATP-binding</keyword>
<evidence type="ECO:0000259" key="6">
    <source>
        <dbReference type="PROSITE" id="PS50045"/>
    </source>
</evidence>
<dbReference type="Pfam" id="PF02954">
    <property type="entry name" value="HTH_8"/>
    <property type="match status" value="1"/>
</dbReference>
<dbReference type="PRINTS" id="PR01590">
    <property type="entry name" value="HTHFIS"/>
</dbReference>
<proteinExistence type="predicted"/>
<dbReference type="PROSITE" id="PS00676">
    <property type="entry name" value="SIGMA54_INTERACT_2"/>
    <property type="match status" value="1"/>
</dbReference>
<evidence type="ECO:0000256" key="5">
    <source>
        <dbReference type="ARBA" id="ARBA00023163"/>
    </source>
</evidence>
<dbReference type="EMBL" id="CP155571">
    <property type="protein sequence ID" value="XFO74451.1"/>
    <property type="molecule type" value="Genomic_DNA"/>
</dbReference>
<dbReference type="Gene3D" id="1.10.10.60">
    <property type="entry name" value="Homeodomain-like"/>
    <property type="match status" value="1"/>
</dbReference>
<dbReference type="SUPFAM" id="SSF52540">
    <property type="entry name" value="P-loop containing nucleoside triphosphate hydrolases"/>
    <property type="match status" value="1"/>
</dbReference>
<dbReference type="Gene3D" id="3.40.50.300">
    <property type="entry name" value="P-loop containing nucleotide triphosphate hydrolases"/>
    <property type="match status" value="1"/>
</dbReference>
<dbReference type="PANTHER" id="PTHR32071">
    <property type="entry name" value="TRANSCRIPTIONAL REGULATORY PROTEIN"/>
    <property type="match status" value="1"/>
</dbReference>
<protein>
    <submittedName>
        <fullName evidence="7">Anaerobic nitric oxide reductase transcription regulator NorR</fullName>
    </submittedName>
</protein>
<dbReference type="PROSITE" id="PS00688">
    <property type="entry name" value="SIGMA54_INTERACT_3"/>
    <property type="match status" value="1"/>
</dbReference>
<keyword evidence="5" id="KW-0804">Transcription</keyword>
<dbReference type="InterPro" id="IPR009057">
    <property type="entry name" value="Homeodomain-like_sf"/>
</dbReference>